<evidence type="ECO:0000313" key="2">
    <source>
        <dbReference type="EMBL" id="KGF57494.1"/>
    </source>
</evidence>
<dbReference type="RefSeq" id="WP_036861233.1">
    <property type="nucleotide sequence ID" value="NZ_JRNS01000035.1"/>
</dbReference>
<dbReference type="InterPro" id="IPR002559">
    <property type="entry name" value="Transposase_11"/>
</dbReference>
<feature type="domain" description="Transposase IS4-like" evidence="1">
    <location>
        <begin position="132"/>
        <end position="305"/>
    </location>
</feature>
<dbReference type="Pfam" id="PF01609">
    <property type="entry name" value="DDE_Tnp_1"/>
    <property type="match status" value="1"/>
</dbReference>
<comment type="caution">
    <text evidence="2">The sequence shown here is derived from an EMBL/GenBank/DDBJ whole genome shotgun (WGS) entry which is preliminary data.</text>
</comment>
<name>A0A096DIX3_9BACT</name>
<accession>A0A096DIX3</accession>
<dbReference type="EMBL" id="JRNS01000035">
    <property type="protein sequence ID" value="KGF57494.1"/>
    <property type="molecule type" value="Genomic_DNA"/>
</dbReference>
<protein>
    <submittedName>
        <fullName evidence="2">Transposase</fullName>
    </submittedName>
</protein>
<organism evidence="2 3">
    <name type="scientific">Prevotella melaninogenica DNF00666</name>
    <dbReference type="NCBI Taxonomy" id="1401073"/>
    <lineage>
        <taxon>Bacteria</taxon>
        <taxon>Pseudomonadati</taxon>
        <taxon>Bacteroidota</taxon>
        <taxon>Bacteroidia</taxon>
        <taxon>Bacteroidales</taxon>
        <taxon>Prevotellaceae</taxon>
        <taxon>Prevotella</taxon>
    </lineage>
</organism>
<dbReference type="AlphaFoldDB" id="A0A096DIX3"/>
<dbReference type="NCBIfam" id="NF033520">
    <property type="entry name" value="transpos_IS982"/>
    <property type="match status" value="1"/>
</dbReference>
<evidence type="ECO:0000259" key="1">
    <source>
        <dbReference type="Pfam" id="PF01609"/>
    </source>
</evidence>
<dbReference type="GO" id="GO:0004803">
    <property type="term" value="F:transposase activity"/>
    <property type="evidence" value="ECO:0007669"/>
    <property type="project" value="InterPro"/>
</dbReference>
<reference evidence="2 3" key="1">
    <citation type="submission" date="2014-07" db="EMBL/GenBank/DDBJ databases">
        <authorList>
            <person name="McCorrison J."/>
            <person name="Sanka R."/>
            <person name="Torralba M."/>
            <person name="Gillis M."/>
            <person name="Haft D.H."/>
            <person name="Methe B."/>
            <person name="Sutton G."/>
            <person name="Nelson K.E."/>
        </authorList>
    </citation>
    <scope>NUCLEOTIDE SEQUENCE [LARGE SCALE GENOMIC DNA]</scope>
    <source>
        <strain evidence="2 3">DNF00666</strain>
    </source>
</reference>
<proteinExistence type="predicted"/>
<gene>
    <name evidence="2" type="ORF">HMPREF0661_00370</name>
</gene>
<dbReference type="GO" id="GO:0003677">
    <property type="term" value="F:DNA binding"/>
    <property type="evidence" value="ECO:0007669"/>
    <property type="project" value="InterPro"/>
</dbReference>
<evidence type="ECO:0000313" key="3">
    <source>
        <dbReference type="Proteomes" id="UP000029578"/>
    </source>
</evidence>
<sequence length="326" mass="37797">MNKRLHTSLIFSNLVVFKILSSNHRMYNLYTKFVKILEICKQFSENLVNENGNIPRRGPVPKFSDLEVVALSLTAETESIDSEKWLFDYKLQEYKDNIPNLISRRQFNDRRKKTAGLCEELRKRIAMEMDGGEEQFFVDSKPIEVCRVARGKRCKMGRTGDFSKAPDFGFCASQNTYYFGYKLHALCGLSGVIHSYDLSKASVTDLQYMKDVKHTYHDCNIYGDKGYVGADVQLDLFDTAHIRLECPYRHNQKDWKPTFIPFAKARKRIETLFSQLTDQFLVIRNYAKITNGLFARIIGKISALTILQYVNFINNRPIGRIKYALN</sequence>
<dbReference type="Proteomes" id="UP000029578">
    <property type="component" value="Unassembled WGS sequence"/>
</dbReference>
<dbReference type="GO" id="GO:0006313">
    <property type="term" value="P:DNA transposition"/>
    <property type="evidence" value="ECO:0007669"/>
    <property type="project" value="InterPro"/>
</dbReference>